<organism evidence="2 3">
    <name type="scientific">Aduncisulcus paluster</name>
    <dbReference type="NCBI Taxonomy" id="2918883"/>
    <lineage>
        <taxon>Eukaryota</taxon>
        <taxon>Metamonada</taxon>
        <taxon>Carpediemonas-like organisms</taxon>
        <taxon>Aduncisulcus</taxon>
    </lineage>
</organism>
<feature type="compositionally biased region" description="Basic residues" evidence="1">
    <location>
        <begin position="839"/>
        <end position="849"/>
    </location>
</feature>
<protein>
    <submittedName>
        <fullName evidence="2">Uncharacterized protein</fullName>
    </submittedName>
</protein>
<name>A0ABQ5KJV9_9EUKA</name>
<feature type="non-terminal residue" evidence="2">
    <location>
        <position position="1"/>
    </location>
</feature>
<comment type="caution">
    <text evidence="2">The sequence shown here is derived from an EMBL/GenBank/DDBJ whole genome shotgun (WGS) entry which is preliminary data.</text>
</comment>
<accession>A0ABQ5KJV9</accession>
<keyword evidence="3" id="KW-1185">Reference proteome</keyword>
<dbReference type="EMBL" id="BQXS01010054">
    <property type="protein sequence ID" value="GKT32786.1"/>
    <property type="molecule type" value="Genomic_DNA"/>
</dbReference>
<sequence>PTLSLTPALPISVLDTPGGPQSVTSSALDCMFLSFTPFLSSAASLSVCRLFAPMLPIAHIAGLGERIGGRIKCSQNAEEDTGGMSDVPPLFYAKSSDLSILSSTSSSDKIISSSALHLSAPLFCSMFRVLLYHSLHTLHVCTFGYYEDLRMKQAYEESLAKGAKNIIPSYQYIKNSTDYDDESYLASLWSNVTQPLLQVLKFCCGQLNSEEGKRAKVSQTPSIAGSGIGTQSSAKCDESSSILSLSTADLTQSILSSSILASSADKSSSITAFTNPLTHSLSSSLLTLSQIGIVAHTPINILLCLDDIAAFVRATCSMFFLLCPTHVMFEPFIQTCSQLICRLWTNISSVCSERVEHALKHDTHILRRCTRASPDSPFFLGLHAFVEDINECLDEITYMLRAAPRSSIFLTNVVGHISRAVIKNIGKKVIIDSGREGSPIDSLGCIKLSASESDAVFTIRTHPLFSLLCICIGEEISIRKKILRALPEIVKRWGREEVEEEVASEIKECFERTIGMTRSSEMTPSLGLTPKLGGHTFPSSPQGLHKSQSSMALGQVSSFTTLSMPSSSSSFSSTSKSSTLSFLSLSHSIVTSACSFATLRSVCSHVCSSLSLCQGVVGQGGMPVTSASDIGFSDSASAWEEEWHSDKSHDSQSSMALGRVSSFTTLSMPSSSSSFSSTSKSSTLSFLSLSHSIVTSACSFATLRSVCSHVCSSLSLCQGVVGQGGMPVTSASDIGFSDSASAWEEEWHSDKSHDVADGFDYGATSADPASHLSPPSAQDGVKKPSVWIKKVGETEQEYRLRIASMSLIGGIFKNTLYGFGLSSSLHSNPMGDGTSRTSSRSHSKSHKHSLSSSTLSSISSVSSSSIPLSTSPLPLPFVDDLKAVCKCMSDLADLSLVSSLRSLHTLIVSVCVWGSVRVGIDRLDVTQCIKEVIEVINGVISFIHSIHGFVFSCLCVCDVFSIINRVCSHMYANVIDDLDSLIPLSLFYQNLIQRIYVTIQSFTDQRLASIRFSIHDALKSERGNPWLDMLQEAVEKLASTTLEHVDLYSKIMGSSSDFSCENLCQKVTMREDVVDKLRNKRKHFAERWSK</sequence>
<gene>
    <name evidence="2" type="ORF">ADUPG1_006855</name>
</gene>
<evidence type="ECO:0000313" key="3">
    <source>
        <dbReference type="Proteomes" id="UP001057375"/>
    </source>
</evidence>
<evidence type="ECO:0000313" key="2">
    <source>
        <dbReference type="EMBL" id="GKT32786.1"/>
    </source>
</evidence>
<evidence type="ECO:0000256" key="1">
    <source>
        <dbReference type="SAM" id="MobiDB-lite"/>
    </source>
</evidence>
<dbReference type="Proteomes" id="UP001057375">
    <property type="component" value="Unassembled WGS sequence"/>
</dbReference>
<proteinExistence type="predicted"/>
<reference evidence="2" key="1">
    <citation type="submission" date="2022-03" db="EMBL/GenBank/DDBJ databases">
        <title>Draft genome sequence of Aduncisulcus paluster, a free-living microaerophilic Fornicata.</title>
        <authorList>
            <person name="Yuyama I."/>
            <person name="Kume K."/>
            <person name="Tamura T."/>
            <person name="Inagaki Y."/>
            <person name="Hashimoto T."/>
        </authorList>
    </citation>
    <scope>NUCLEOTIDE SEQUENCE</scope>
    <source>
        <strain evidence="2">NY0171</strain>
    </source>
</reference>
<feature type="region of interest" description="Disordered" evidence="1">
    <location>
        <begin position="828"/>
        <end position="851"/>
    </location>
</feature>